<dbReference type="Proteomes" id="UP000294980">
    <property type="component" value="Unassembled WGS sequence"/>
</dbReference>
<evidence type="ECO:0000313" key="3">
    <source>
        <dbReference type="Proteomes" id="UP000294980"/>
    </source>
</evidence>
<gene>
    <name evidence="2" type="ORF">EV688_105130</name>
</gene>
<keyword evidence="1" id="KW-0812">Transmembrane</keyword>
<dbReference type="AlphaFoldDB" id="A0A4V2SBN4"/>
<dbReference type="EMBL" id="SLWX01000005">
    <property type="protein sequence ID" value="TCO76170.1"/>
    <property type="molecule type" value="Genomic_DNA"/>
</dbReference>
<comment type="caution">
    <text evidence="2">The sequence shown here is derived from an EMBL/GenBank/DDBJ whole genome shotgun (WGS) entry which is preliminary data.</text>
</comment>
<dbReference type="RefSeq" id="WP_162883811.1">
    <property type="nucleotide sequence ID" value="NZ_QQSW01000003.1"/>
</dbReference>
<keyword evidence="1" id="KW-0472">Membrane</keyword>
<evidence type="ECO:0000313" key="2">
    <source>
        <dbReference type="EMBL" id="TCO76170.1"/>
    </source>
</evidence>
<evidence type="ECO:0000256" key="1">
    <source>
        <dbReference type="SAM" id="Phobius"/>
    </source>
</evidence>
<sequence length="58" mass="6584">MNLLMLLLLIFAAVALMVVLGERFAKPGSPEQMARLRRWLIPLVGAALVLSIVDFYWR</sequence>
<keyword evidence="3" id="KW-1185">Reference proteome</keyword>
<keyword evidence="1" id="KW-1133">Transmembrane helix</keyword>
<organism evidence="2 3">
    <name type="scientific">Chromatocurvus halotolerans</name>
    <dbReference type="NCBI Taxonomy" id="1132028"/>
    <lineage>
        <taxon>Bacteria</taxon>
        <taxon>Pseudomonadati</taxon>
        <taxon>Pseudomonadota</taxon>
        <taxon>Gammaproteobacteria</taxon>
        <taxon>Cellvibrionales</taxon>
        <taxon>Halieaceae</taxon>
        <taxon>Chromatocurvus</taxon>
    </lineage>
</organism>
<reference evidence="2 3" key="1">
    <citation type="submission" date="2019-03" db="EMBL/GenBank/DDBJ databases">
        <title>Genomic Encyclopedia of Type Strains, Phase IV (KMG-IV): sequencing the most valuable type-strain genomes for metagenomic binning, comparative biology and taxonomic classification.</title>
        <authorList>
            <person name="Goeker M."/>
        </authorList>
    </citation>
    <scope>NUCLEOTIDE SEQUENCE [LARGE SCALE GENOMIC DNA]</scope>
    <source>
        <strain evidence="2 3">DSM 23344</strain>
    </source>
</reference>
<name>A0A4V2SBN4_9GAMM</name>
<feature type="transmembrane region" description="Helical" evidence="1">
    <location>
        <begin position="37"/>
        <end position="57"/>
    </location>
</feature>
<accession>A0A4V2SBN4</accession>
<protein>
    <submittedName>
        <fullName evidence="2">Uncharacterized protein</fullName>
    </submittedName>
</protein>
<proteinExistence type="predicted"/>